<dbReference type="FunFam" id="3.30.70.1400:FF:000001">
    <property type="entry name" value="Aminomethyltransferase"/>
    <property type="match status" value="1"/>
</dbReference>
<comment type="similarity">
    <text evidence="3 11">Belongs to the GcvT family.</text>
</comment>
<dbReference type="Proteomes" id="UP000678499">
    <property type="component" value="Unassembled WGS sequence"/>
</dbReference>
<gene>
    <name evidence="13" type="ORF">NMOB1V02_LOCUS10699</name>
</gene>
<evidence type="ECO:0000313" key="13">
    <source>
        <dbReference type="EMBL" id="CAD7283081.1"/>
    </source>
</evidence>
<evidence type="ECO:0000256" key="1">
    <source>
        <dbReference type="ARBA" id="ARBA00003631"/>
    </source>
</evidence>
<dbReference type="GO" id="GO:0008483">
    <property type="term" value="F:transaminase activity"/>
    <property type="evidence" value="ECO:0007669"/>
    <property type="project" value="UniProtKB-KW"/>
</dbReference>
<dbReference type="Gene3D" id="3.30.70.1400">
    <property type="entry name" value="Aminomethyltransferase beta-barrel domains"/>
    <property type="match status" value="1"/>
</dbReference>
<accession>A0A7R9C008</accession>
<evidence type="ECO:0000256" key="2">
    <source>
        <dbReference type="ARBA" id="ARBA00004173"/>
    </source>
</evidence>
<evidence type="ECO:0000256" key="9">
    <source>
        <dbReference type="ARBA" id="ARBA00047665"/>
    </source>
</evidence>
<evidence type="ECO:0000256" key="4">
    <source>
        <dbReference type="ARBA" id="ARBA00011690"/>
    </source>
</evidence>
<evidence type="ECO:0000256" key="3">
    <source>
        <dbReference type="ARBA" id="ARBA00008609"/>
    </source>
</evidence>
<dbReference type="Pfam" id="PF01571">
    <property type="entry name" value="GCV_T"/>
    <property type="match status" value="1"/>
</dbReference>
<dbReference type="EC" id="2.1.2.10" evidence="11"/>
<keyword evidence="5 11" id="KW-0032">Aminotransferase</keyword>
<keyword evidence="14" id="KW-1185">Reference proteome</keyword>
<name>A0A7R9C008_9CRUS</name>
<dbReference type="InterPro" id="IPR028896">
    <property type="entry name" value="GcvT/YgfZ/DmdA"/>
</dbReference>
<organism evidence="13">
    <name type="scientific">Notodromas monacha</name>
    <dbReference type="NCBI Taxonomy" id="399045"/>
    <lineage>
        <taxon>Eukaryota</taxon>
        <taxon>Metazoa</taxon>
        <taxon>Ecdysozoa</taxon>
        <taxon>Arthropoda</taxon>
        <taxon>Crustacea</taxon>
        <taxon>Oligostraca</taxon>
        <taxon>Ostracoda</taxon>
        <taxon>Podocopa</taxon>
        <taxon>Podocopida</taxon>
        <taxon>Cypridocopina</taxon>
        <taxon>Cypridoidea</taxon>
        <taxon>Cyprididae</taxon>
        <taxon>Notodromas</taxon>
    </lineage>
</organism>
<evidence type="ECO:0000256" key="5">
    <source>
        <dbReference type="ARBA" id="ARBA00022576"/>
    </source>
</evidence>
<dbReference type="PANTHER" id="PTHR43757">
    <property type="entry name" value="AMINOMETHYLTRANSFERASE"/>
    <property type="match status" value="1"/>
</dbReference>
<keyword evidence="8 11" id="KW-0496">Mitochondrion</keyword>
<feature type="domain" description="GCVT N-terminal" evidence="12">
    <location>
        <begin position="39"/>
        <end position="298"/>
    </location>
</feature>
<evidence type="ECO:0000256" key="10">
    <source>
        <dbReference type="PIRSR" id="PIRSR006487-1"/>
    </source>
</evidence>
<evidence type="ECO:0000256" key="8">
    <source>
        <dbReference type="ARBA" id="ARBA00023128"/>
    </source>
</evidence>
<dbReference type="GO" id="GO:0005739">
    <property type="term" value="C:mitochondrion"/>
    <property type="evidence" value="ECO:0007669"/>
    <property type="project" value="UniProtKB-SubCell"/>
</dbReference>
<keyword evidence="6 11" id="KW-0808">Transferase</keyword>
<protein>
    <recommendedName>
        <fullName evidence="11">Aminomethyltransferase</fullName>
        <ecNumber evidence="11">2.1.2.10</ecNumber>
    </recommendedName>
    <alternativeName>
        <fullName evidence="11">Glycine cleavage system T protein</fullName>
    </alternativeName>
</protein>
<dbReference type="Gene3D" id="3.30.1360.120">
    <property type="entry name" value="Probable tRNA modification gtpase trme, domain 1"/>
    <property type="match status" value="1"/>
</dbReference>
<dbReference type="NCBIfam" id="TIGR00528">
    <property type="entry name" value="gcvT"/>
    <property type="match status" value="1"/>
</dbReference>
<sequence length="302" mass="33011">MSKILFKWSRLLTRNQALFGGASSGKRHASDCSPSKTCLYDFHVKNGGKMVNFAGYLMPLQYGSVGIAESHRHTREHCSLFDVSHMLQQVVTGKHAADFLESLTVGDLKELQIGEGTLSLFTNCRGGIIDDLICNRIGDESFYVVSNAGRRDSDLKLMNQQLEEFKKDSKDVNIEQLDSSFGLVALQGPESSQVMQALVEIDMTSLKFMRTTECTVAGIQNCRVTRCGYTGEDGVEISVPLRNTQALAETLLTTSKGSVRLAGLGARDTLRIEAGLCLYGSDINEGTTPVEASLGNVIFHLK</sequence>
<comment type="catalytic activity">
    <reaction evidence="9 11">
        <text>N(6)-[(R)-S(8)-aminomethyldihydrolipoyl]-L-lysyl-[protein] + (6S)-5,6,7,8-tetrahydrofolate = N(6)-[(R)-dihydrolipoyl]-L-lysyl-[protein] + (6R)-5,10-methylene-5,6,7,8-tetrahydrofolate + NH4(+)</text>
        <dbReference type="Rhea" id="RHEA:16945"/>
        <dbReference type="Rhea" id="RHEA-COMP:10475"/>
        <dbReference type="Rhea" id="RHEA-COMP:10492"/>
        <dbReference type="ChEBI" id="CHEBI:15636"/>
        <dbReference type="ChEBI" id="CHEBI:28938"/>
        <dbReference type="ChEBI" id="CHEBI:57453"/>
        <dbReference type="ChEBI" id="CHEBI:83100"/>
        <dbReference type="ChEBI" id="CHEBI:83143"/>
        <dbReference type="EC" id="2.1.2.10"/>
    </reaction>
</comment>
<dbReference type="PIRSF" id="PIRSF006487">
    <property type="entry name" value="GcvT"/>
    <property type="match status" value="1"/>
</dbReference>
<dbReference type="PANTHER" id="PTHR43757:SF16">
    <property type="entry name" value="AMINOMETHYLTRANSFERASE, MITOCHONDRIAL"/>
    <property type="match status" value="1"/>
</dbReference>
<dbReference type="InterPro" id="IPR027266">
    <property type="entry name" value="TrmE/GcvT-like"/>
</dbReference>
<dbReference type="SUPFAM" id="SSF103025">
    <property type="entry name" value="Folate-binding domain"/>
    <property type="match status" value="1"/>
</dbReference>
<evidence type="ECO:0000256" key="7">
    <source>
        <dbReference type="ARBA" id="ARBA00022946"/>
    </source>
</evidence>
<dbReference type="GO" id="GO:0005960">
    <property type="term" value="C:glycine cleavage complex"/>
    <property type="evidence" value="ECO:0007669"/>
    <property type="project" value="InterPro"/>
</dbReference>
<evidence type="ECO:0000256" key="11">
    <source>
        <dbReference type="RuleBase" id="RU003981"/>
    </source>
</evidence>
<feature type="binding site" evidence="10">
    <location>
        <position position="236"/>
    </location>
    <ligand>
        <name>substrate</name>
    </ligand>
</feature>
<dbReference type="EMBL" id="CAJPEX010004775">
    <property type="protein sequence ID" value="CAG0923233.1"/>
    <property type="molecule type" value="Genomic_DNA"/>
</dbReference>
<comment type="subcellular location">
    <subcellularLocation>
        <location evidence="2 11">Mitochondrion</location>
    </subcellularLocation>
</comment>
<evidence type="ECO:0000256" key="6">
    <source>
        <dbReference type="ARBA" id="ARBA00022679"/>
    </source>
</evidence>
<reference evidence="13" key="1">
    <citation type="submission" date="2020-11" db="EMBL/GenBank/DDBJ databases">
        <authorList>
            <person name="Tran Van P."/>
        </authorList>
    </citation>
    <scope>NUCLEOTIDE SEQUENCE</scope>
</reference>
<comment type="function">
    <text evidence="1 11">The glycine cleavage system catalyzes the degradation of glycine.</text>
</comment>
<dbReference type="Gene3D" id="4.10.1250.10">
    <property type="entry name" value="Aminomethyltransferase fragment"/>
    <property type="match status" value="1"/>
</dbReference>
<dbReference type="EMBL" id="OA886812">
    <property type="protein sequence ID" value="CAD7283081.1"/>
    <property type="molecule type" value="Genomic_DNA"/>
</dbReference>
<evidence type="ECO:0000313" key="14">
    <source>
        <dbReference type="Proteomes" id="UP000678499"/>
    </source>
</evidence>
<dbReference type="GO" id="GO:0006546">
    <property type="term" value="P:glycine catabolic process"/>
    <property type="evidence" value="ECO:0007669"/>
    <property type="project" value="InterPro"/>
</dbReference>
<evidence type="ECO:0000259" key="12">
    <source>
        <dbReference type="Pfam" id="PF01571"/>
    </source>
</evidence>
<dbReference type="InterPro" id="IPR006222">
    <property type="entry name" value="GCVT_N"/>
</dbReference>
<dbReference type="AlphaFoldDB" id="A0A7R9C008"/>
<keyword evidence="7 11" id="KW-0809">Transit peptide</keyword>
<proteinExistence type="inferred from homology"/>
<dbReference type="GO" id="GO:0004047">
    <property type="term" value="F:aminomethyltransferase activity"/>
    <property type="evidence" value="ECO:0007669"/>
    <property type="project" value="UniProtKB-EC"/>
</dbReference>
<dbReference type="InterPro" id="IPR006223">
    <property type="entry name" value="GcvT"/>
</dbReference>
<comment type="subunit">
    <text evidence="4 11">The glycine cleavage system is composed of four proteins: P, T, L and H.</text>
</comment>
<dbReference type="OrthoDB" id="10263536at2759"/>